<organism evidence="1 2">
    <name type="scientific">Rangifer tarandus platyrhynchus</name>
    <name type="common">Svalbard reindeer</name>
    <dbReference type="NCBI Taxonomy" id="3082113"/>
    <lineage>
        <taxon>Eukaryota</taxon>
        <taxon>Metazoa</taxon>
        <taxon>Chordata</taxon>
        <taxon>Craniata</taxon>
        <taxon>Vertebrata</taxon>
        <taxon>Euteleostomi</taxon>
        <taxon>Mammalia</taxon>
        <taxon>Eutheria</taxon>
        <taxon>Laurasiatheria</taxon>
        <taxon>Artiodactyla</taxon>
        <taxon>Ruminantia</taxon>
        <taxon>Pecora</taxon>
        <taxon>Cervidae</taxon>
        <taxon>Odocoileinae</taxon>
        <taxon>Rangifer</taxon>
    </lineage>
</organism>
<reference evidence="1" key="1">
    <citation type="submission" date="2023-04" db="EMBL/GenBank/DDBJ databases">
        <authorList>
            <consortium name="ELIXIR-Norway"/>
        </authorList>
    </citation>
    <scope>NUCLEOTIDE SEQUENCE [LARGE SCALE GENOMIC DNA]</scope>
</reference>
<protein>
    <submittedName>
        <fullName evidence="1">Uncharacterized protein</fullName>
    </submittedName>
</protein>
<gene>
    <name evidence="1" type="ORF">MRATA1EN1_LOCUS20016</name>
</gene>
<name>A0ABN8ZBD7_RANTA</name>
<dbReference type="Proteomes" id="UP001176941">
    <property type="component" value="Chromosome 30"/>
</dbReference>
<keyword evidence="2" id="KW-1185">Reference proteome</keyword>
<accession>A0ABN8ZBD7</accession>
<proteinExistence type="predicted"/>
<evidence type="ECO:0000313" key="2">
    <source>
        <dbReference type="Proteomes" id="UP001176941"/>
    </source>
</evidence>
<sequence length="74" mass="8465">MAKARMAIALPRPSRVCKRRLGGCRARPHAVSASCFLDECAQLQAWRRHLDLQCFNPQPAIFETEENHSKCQRT</sequence>
<dbReference type="EMBL" id="OX459966">
    <property type="protein sequence ID" value="CAI9171054.1"/>
    <property type="molecule type" value="Genomic_DNA"/>
</dbReference>
<evidence type="ECO:0000313" key="1">
    <source>
        <dbReference type="EMBL" id="CAI9171054.1"/>
    </source>
</evidence>